<sequence length="403" mass="43749">MMAGAALVALLPIAVQAQEVPKKVYQLHQKMLTLDSHLDTPASLDLPGWSIEEEHGVHSDYTQVDLPRMKKGGLDGGFWAIYTPQGPLTEEGFRKSRDFALLRGVSIREMVAADPANFTLALEAKDAAPIAASGKRVVFMSIENAYPLGEDVSLLKTFYDMGVRVSGFAHFAHNQFADSSTDPSKKPRYGGLSPLGKELLKEMNRLGIVPDASHSSDQVLDDLLALSTSPVLLTHSGCKAIYDHPRNIDDEHLKALAAKGGVIQMNAYGAYLRASKPNPQRQEALKALFGQLREDAKLSPEKRAELLAKRQEIDRLYPETDRATFDDFMAHMLHALKVVGPDHVGIGLDWDGGGGVVGLEDVVDLPRITAALLKAGYSEADVQKIWSGNVLRVLAAAEAAKAP</sequence>
<dbReference type="InterPro" id="IPR008257">
    <property type="entry name" value="Pept_M19"/>
</dbReference>
<dbReference type="Pfam" id="PF01244">
    <property type="entry name" value="Peptidase_M19"/>
    <property type="match status" value="1"/>
</dbReference>
<feature type="signal peptide" evidence="1">
    <location>
        <begin position="1"/>
        <end position="17"/>
    </location>
</feature>
<dbReference type="AlphaFoldDB" id="A0A292ZG25"/>
<gene>
    <name evidence="2" type="ORF">SFOMI_2326</name>
</gene>
<dbReference type="SUPFAM" id="SSF51556">
    <property type="entry name" value="Metallo-dependent hydrolases"/>
    <property type="match status" value="1"/>
</dbReference>
<dbReference type="GO" id="GO:0006508">
    <property type="term" value="P:proteolysis"/>
    <property type="evidence" value="ECO:0007669"/>
    <property type="project" value="InterPro"/>
</dbReference>
<dbReference type="InterPro" id="IPR032466">
    <property type="entry name" value="Metal_Hydrolase"/>
</dbReference>
<dbReference type="Proteomes" id="UP000221538">
    <property type="component" value="Unassembled WGS sequence"/>
</dbReference>
<dbReference type="Gene3D" id="3.20.20.140">
    <property type="entry name" value="Metal-dependent hydrolases"/>
    <property type="match status" value="1"/>
</dbReference>
<keyword evidence="1" id="KW-0732">Signal</keyword>
<evidence type="ECO:0000313" key="3">
    <source>
        <dbReference type="Proteomes" id="UP000221538"/>
    </source>
</evidence>
<reference evidence="2 3" key="2">
    <citation type="journal article" date="2013" name="Environ. Sci. Technol.">
        <title>The 4-tert-butylphenol-utilizing bacterium Sphingobium fuliginis OMI can degrade bisphenols via phenolic ring hydroxylation and meta-cleavage pathway.</title>
        <authorList>
            <person name="Ogata Y."/>
            <person name="Goda S."/>
            <person name="Toyama T."/>
            <person name="Sei K."/>
            <person name="Ike M."/>
        </authorList>
    </citation>
    <scope>NUCLEOTIDE SEQUENCE [LARGE SCALE GENOMIC DNA]</scope>
    <source>
        <strain evidence="2 3">OMI</strain>
    </source>
</reference>
<accession>A0A292ZG25</accession>
<comment type="caution">
    <text evidence="2">The sequence shown here is derived from an EMBL/GenBank/DDBJ whole genome shotgun (WGS) entry which is preliminary data.</text>
</comment>
<reference evidence="2 3" key="1">
    <citation type="journal article" date="2013" name="Biodegradation">
        <title>Occurrence of 4-tert-butylphenol (4-t-BP) biodegradation in an aquatic sample caused by the presence of Spirodela polyrrhiza and isolation of a 4-t-BP-utilizing bacterium.</title>
        <authorList>
            <person name="Ogata Y."/>
            <person name="Toyama T."/>
            <person name="Yu N."/>
            <person name="Wang X."/>
            <person name="Sei K."/>
            <person name="Ike M."/>
        </authorList>
    </citation>
    <scope>NUCLEOTIDE SEQUENCE [LARGE SCALE GENOMIC DNA]</scope>
    <source>
        <strain evidence="2 3">OMI</strain>
    </source>
</reference>
<evidence type="ECO:0000256" key="1">
    <source>
        <dbReference type="SAM" id="SignalP"/>
    </source>
</evidence>
<dbReference type="PROSITE" id="PS51365">
    <property type="entry name" value="RENAL_DIPEPTIDASE_2"/>
    <property type="match status" value="1"/>
</dbReference>
<evidence type="ECO:0000313" key="2">
    <source>
        <dbReference type="EMBL" id="GAY21773.1"/>
    </source>
</evidence>
<protein>
    <submittedName>
        <fullName evidence="2">Dipeptidase</fullName>
    </submittedName>
</protein>
<dbReference type="PANTHER" id="PTHR10443">
    <property type="entry name" value="MICROSOMAL DIPEPTIDASE"/>
    <property type="match status" value="1"/>
</dbReference>
<dbReference type="Gene3D" id="1.10.287.650">
    <property type="entry name" value="L27 domain"/>
    <property type="match status" value="1"/>
</dbReference>
<dbReference type="PANTHER" id="PTHR10443:SF12">
    <property type="entry name" value="DIPEPTIDASE"/>
    <property type="match status" value="1"/>
</dbReference>
<feature type="chain" id="PRO_5013149555" evidence="1">
    <location>
        <begin position="18"/>
        <end position="403"/>
    </location>
</feature>
<dbReference type="EMBL" id="BEWI01000031">
    <property type="protein sequence ID" value="GAY21773.1"/>
    <property type="molecule type" value="Genomic_DNA"/>
</dbReference>
<name>A0A292ZG25_SPHSA</name>
<dbReference type="CDD" id="cd01301">
    <property type="entry name" value="rDP_like"/>
    <property type="match status" value="1"/>
</dbReference>
<dbReference type="GO" id="GO:0070573">
    <property type="term" value="F:metallodipeptidase activity"/>
    <property type="evidence" value="ECO:0007669"/>
    <property type="project" value="InterPro"/>
</dbReference>
<proteinExistence type="predicted"/>
<organism evidence="2 3">
    <name type="scientific">Sphingobium fuliginis (strain ATCC 27551)</name>
    <dbReference type="NCBI Taxonomy" id="336203"/>
    <lineage>
        <taxon>Bacteria</taxon>
        <taxon>Pseudomonadati</taxon>
        <taxon>Pseudomonadota</taxon>
        <taxon>Alphaproteobacteria</taxon>
        <taxon>Sphingomonadales</taxon>
        <taxon>Sphingomonadaceae</taxon>
        <taxon>Sphingobium</taxon>
    </lineage>
</organism>